<accession>A0A1N7AY83</accession>
<dbReference type="PRINTS" id="PR01021">
    <property type="entry name" value="OMPADOMAIN"/>
</dbReference>
<feature type="domain" description="OmpA-like" evidence="5">
    <location>
        <begin position="91"/>
        <end position="209"/>
    </location>
</feature>
<dbReference type="CDD" id="cd07185">
    <property type="entry name" value="OmpA_C-like"/>
    <property type="match status" value="1"/>
</dbReference>
<proteinExistence type="predicted"/>
<dbReference type="PROSITE" id="PS51257">
    <property type="entry name" value="PROKAR_LIPOPROTEIN"/>
    <property type="match status" value="1"/>
</dbReference>
<comment type="subcellular location">
    <subcellularLocation>
        <location evidence="1">Cell outer membrane</location>
    </subcellularLocation>
</comment>
<dbReference type="PROSITE" id="PS01068">
    <property type="entry name" value="OMPA_1"/>
    <property type="match status" value="1"/>
</dbReference>
<evidence type="ECO:0000313" key="6">
    <source>
        <dbReference type="EMBL" id="SIR44024.1"/>
    </source>
</evidence>
<reference evidence="6 7" key="1">
    <citation type="submission" date="2017-01" db="EMBL/GenBank/DDBJ databases">
        <authorList>
            <person name="Mah S.A."/>
            <person name="Swanson W.J."/>
            <person name="Moy G.W."/>
            <person name="Vacquier V.D."/>
        </authorList>
    </citation>
    <scope>NUCLEOTIDE SEQUENCE [LARGE SCALE GENOMIC DNA]</scope>
    <source>
        <strain evidence="6 7">ATCC 29606</strain>
    </source>
</reference>
<keyword evidence="2 4" id="KW-0472">Membrane</keyword>
<evidence type="ECO:0000259" key="5">
    <source>
        <dbReference type="PROSITE" id="PS51123"/>
    </source>
</evidence>
<evidence type="ECO:0000256" key="1">
    <source>
        <dbReference type="ARBA" id="ARBA00004442"/>
    </source>
</evidence>
<evidence type="ECO:0000313" key="7">
    <source>
        <dbReference type="Proteomes" id="UP000186079"/>
    </source>
</evidence>
<organism evidence="6 7">
    <name type="scientific">Pseudomonas flexibilis</name>
    <dbReference type="NCBI Taxonomy" id="706570"/>
    <lineage>
        <taxon>Bacteria</taxon>
        <taxon>Pseudomonadati</taxon>
        <taxon>Pseudomonadota</taxon>
        <taxon>Gammaproteobacteria</taxon>
        <taxon>Pseudomonadales</taxon>
        <taxon>Pseudomonadaceae</taxon>
        <taxon>Pseudomonas</taxon>
    </lineage>
</organism>
<dbReference type="InterPro" id="IPR006665">
    <property type="entry name" value="OmpA-like"/>
</dbReference>
<protein>
    <submittedName>
        <fullName evidence="6">Outer membrane protein OmpA</fullName>
    </submittedName>
</protein>
<dbReference type="InterPro" id="IPR006690">
    <property type="entry name" value="OMPA-like_CS"/>
</dbReference>
<dbReference type="InterPro" id="IPR036737">
    <property type="entry name" value="OmpA-like_sf"/>
</dbReference>
<dbReference type="GO" id="GO:0009279">
    <property type="term" value="C:cell outer membrane"/>
    <property type="evidence" value="ECO:0007669"/>
    <property type="project" value="UniProtKB-SubCell"/>
</dbReference>
<dbReference type="PANTHER" id="PTHR30329:SF21">
    <property type="entry name" value="LIPOPROTEIN YIAD-RELATED"/>
    <property type="match status" value="1"/>
</dbReference>
<dbReference type="EMBL" id="FTMC01000024">
    <property type="protein sequence ID" value="SIR44024.1"/>
    <property type="molecule type" value="Genomic_DNA"/>
</dbReference>
<evidence type="ECO:0000256" key="3">
    <source>
        <dbReference type="ARBA" id="ARBA00023237"/>
    </source>
</evidence>
<dbReference type="Proteomes" id="UP000186079">
    <property type="component" value="Unassembled WGS sequence"/>
</dbReference>
<dbReference type="AlphaFoldDB" id="A0A1N7AY83"/>
<dbReference type="PROSITE" id="PS51123">
    <property type="entry name" value="OMPA_2"/>
    <property type="match status" value="1"/>
</dbReference>
<sequence length="210" mass="22453">MSIVRNAIPLVVLTGVLSGCAGMQKSDWPTCAAVGGVTGAALGAFESSSYAGWGALIAAATAGGYCWAQGQGQEQEVVTLVEVEEEIIEPAPAETLRVELDVKFDFDRQVVKPESYADIRDVAEFMKQFPQTTTVVEGHTDSVGTEAYNQSLSERRAMAVREVLVSEFGIQPGRVDAIGFGEARPVADNDSEEGRAINRRVEAVVEARVE</sequence>
<dbReference type="Gene3D" id="3.30.1330.60">
    <property type="entry name" value="OmpA-like domain"/>
    <property type="match status" value="1"/>
</dbReference>
<dbReference type="SUPFAM" id="SSF103088">
    <property type="entry name" value="OmpA-like"/>
    <property type="match status" value="1"/>
</dbReference>
<dbReference type="InterPro" id="IPR006664">
    <property type="entry name" value="OMP_bac"/>
</dbReference>
<gene>
    <name evidence="6" type="ORF">SAMN05421672_12433</name>
</gene>
<dbReference type="InterPro" id="IPR050330">
    <property type="entry name" value="Bact_OuterMem_StrucFunc"/>
</dbReference>
<keyword evidence="3" id="KW-0998">Cell outer membrane</keyword>
<name>A0A1N7AY83_9PSED</name>
<dbReference type="PANTHER" id="PTHR30329">
    <property type="entry name" value="STATOR ELEMENT OF FLAGELLAR MOTOR COMPLEX"/>
    <property type="match status" value="1"/>
</dbReference>
<dbReference type="RefSeq" id="WP_076380966.1">
    <property type="nucleotide sequence ID" value="NZ_FTMC01000024.1"/>
</dbReference>
<evidence type="ECO:0000256" key="2">
    <source>
        <dbReference type="ARBA" id="ARBA00023136"/>
    </source>
</evidence>
<evidence type="ECO:0000256" key="4">
    <source>
        <dbReference type="PROSITE-ProRule" id="PRU00473"/>
    </source>
</evidence>
<dbReference type="Pfam" id="PF00691">
    <property type="entry name" value="OmpA"/>
    <property type="match status" value="1"/>
</dbReference>